<accession>A0A496PMK1</accession>
<sequence>MAITKRLRFEILRRDGHTCQYCGGKAPDVTLHVDHLIPVALGGSNKPDNLVAACKDCNLGKSSMPADAPILEAVGAQAAAYALEMVDKMTTLRANFQESAQYIDDFDAAWKVWFSPSTSEPSPRPVNWRASIRRWHGMGVPFELLDEAIEIAMVKPGLKGDYPKFSYMAGIIWRRLNDIRTPDNLSEQTVRTFTQAEVDEALDQNYRWGWNSGYKKRKEEELAQGQSEHSDGDLV</sequence>
<comment type="caution">
    <text evidence="2">The sequence shown here is derived from an EMBL/GenBank/DDBJ whole genome shotgun (WGS) entry which is preliminary data.</text>
</comment>
<proteinExistence type="predicted"/>
<dbReference type="CDD" id="cd00085">
    <property type="entry name" value="HNHc"/>
    <property type="match status" value="1"/>
</dbReference>
<evidence type="ECO:0000313" key="2">
    <source>
        <dbReference type="EMBL" id="RKW71770.1"/>
    </source>
</evidence>
<evidence type="ECO:0000313" key="3">
    <source>
        <dbReference type="Proteomes" id="UP000273119"/>
    </source>
</evidence>
<evidence type="ECO:0000259" key="1">
    <source>
        <dbReference type="SMART" id="SM00507"/>
    </source>
</evidence>
<dbReference type="Pfam" id="PF14279">
    <property type="entry name" value="HNH_5"/>
    <property type="match status" value="1"/>
</dbReference>
<reference evidence="2 3" key="1">
    <citation type="submission" date="2018-07" db="EMBL/GenBank/DDBJ databases">
        <title>Arthrobacter sp. nov., isolated from raw cow's milk with high bacterial count.</title>
        <authorList>
            <person name="Hahne J."/>
            <person name="Isele D."/>
            <person name="Lipski A."/>
        </authorList>
    </citation>
    <scope>NUCLEOTIDE SEQUENCE [LARGE SCALE GENOMIC DNA]</scope>
    <source>
        <strain evidence="2 3">JZ R-183</strain>
    </source>
</reference>
<dbReference type="RefSeq" id="WP_121484033.1">
    <property type="nucleotide sequence ID" value="NZ_QQXL01000001.1"/>
</dbReference>
<dbReference type="Proteomes" id="UP000273119">
    <property type="component" value="Unassembled WGS sequence"/>
</dbReference>
<protein>
    <submittedName>
        <fullName evidence="2">HNH endonuclease</fullName>
    </submittedName>
</protein>
<dbReference type="AlphaFoldDB" id="A0A496PMK1"/>
<keyword evidence="3" id="KW-1185">Reference proteome</keyword>
<keyword evidence="2" id="KW-0540">Nuclease</keyword>
<keyword evidence="2" id="KW-0255">Endonuclease</keyword>
<dbReference type="EMBL" id="QQXL01000001">
    <property type="protein sequence ID" value="RKW71770.1"/>
    <property type="molecule type" value="Genomic_DNA"/>
</dbReference>
<keyword evidence="2" id="KW-0378">Hydrolase</keyword>
<dbReference type="GO" id="GO:0004519">
    <property type="term" value="F:endonuclease activity"/>
    <property type="evidence" value="ECO:0007669"/>
    <property type="project" value="UniProtKB-KW"/>
</dbReference>
<dbReference type="PANTHER" id="PTHR33877:SF1">
    <property type="entry name" value="TYPE IV METHYL-DIRECTED RESTRICTION ENZYME ECOKMCRA"/>
    <property type="match status" value="1"/>
</dbReference>
<gene>
    <name evidence="2" type="ORF">DWQ67_02780</name>
</gene>
<name>A0A496PMK1_9MICC</name>
<organism evidence="2 3">
    <name type="scientific">Galactobacter caseinivorans</name>
    <dbReference type="NCBI Taxonomy" id="2676123"/>
    <lineage>
        <taxon>Bacteria</taxon>
        <taxon>Bacillati</taxon>
        <taxon>Actinomycetota</taxon>
        <taxon>Actinomycetes</taxon>
        <taxon>Micrococcales</taxon>
        <taxon>Micrococcaceae</taxon>
        <taxon>Galactobacter</taxon>
    </lineage>
</organism>
<feature type="domain" description="HNH nuclease" evidence="1">
    <location>
        <begin position="6"/>
        <end position="59"/>
    </location>
</feature>
<dbReference type="InterPro" id="IPR003615">
    <property type="entry name" value="HNH_nuc"/>
</dbReference>
<dbReference type="InterPro" id="IPR029471">
    <property type="entry name" value="HNH_5"/>
</dbReference>
<dbReference type="SMART" id="SM00507">
    <property type="entry name" value="HNHc"/>
    <property type="match status" value="1"/>
</dbReference>
<dbReference type="Gene3D" id="1.10.30.50">
    <property type="match status" value="1"/>
</dbReference>
<dbReference type="InterPro" id="IPR052892">
    <property type="entry name" value="NA-targeting_endonuclease"/>
</dbReference>
<dbReference type="PANTHER" id="PTHR33877">
    <property type="entry name" value="SLL1193 PROTEIN"/>
    <property type="match status" value="1"/>
</dbReference>